<keyword evidence="3" id="KW-1185">Reference proteome</keyword>
<dbReference type="KEGG" id="cart:PA27867_0173"/>
<dbReference type="EMBL" id="CP016282">
    <property type="protein sequence ID" value="ANP71147.1"/>
    <property type="molecule type" value="Genomic_DNA"/>
</dbReference>
<dbReference type="RefSeq" id="WP_066591879.1">
    <property type="nucleotide sequence ID" value="NZ_CP016282.1"/>
</dbReference>
<dbReference type="STRING" id="670052.PA27867_0173"/>
<evidence type="ECO:0000313" key="2">
    <source>
        <dbReference type="EMBL" id="ANP71147.1"/>
    </source>
</evidence>
<dbReference type="AlphaFoldDB" id="A0A1B1BF15"/>
<dbReference type="OrthoDB" id="9806902at2"/>
<evidence type="ECO:0000313" key="3">
    <source>
        <dbReference type="Proteomes" id="UP000092582"/>
    </source>
</evidence>
<dbReference type="InterPro" id="IPR022742">
    <property type="entry name" value="Hydrolase_4"/>
</dbReference>
<dbReference type="InterPro" id="IPR029058">
    <property type="entry name" value="AB_hydrolase_fold"/>
</dbReference>
<feature type="domain" description="Serine aminopeptidase S33" evidence="1">
    <location>
        <begin position="21"/>
        <end position="270"/>
    </location>
</feature>
<dbReference type="InterPro" id="IPR051044">
    <property type="entry name" value="MAG_DAG_Lipase"/>
</dbReference>
<dbReference type="PATRIC" id="fig|670052.7.peg.185"/>
<proteinExistence type="predicted"/>
<organism evidence="2 3">
    <name type="scientific">Cryobacterium arcticum</name>
    <dbReference type="NCBI Taxonomy" id="670052"/>
    <lineage>
        <taxon>Bacteria</taxon>
        <taxon>Bacillati</taxon>
        <taxon>Actinomycetota</taxon>
        <taxon>Actinomycetes</taxon>
        <taxon>Micrococcales</taxon>
        <taxon>Microbacteriaceae</taxon>
        <taxon>Cryobacterium</taxon>
    </lineage>
</organism>
<name>A0A1B1BF15_9MICO</name>
<dbReference type="Pfam" id="PF12146">
    <property type="entry name" value="Hydrolase_4"/>
    <property type="match status" value="1"/>
</dbReference>
<dbReference type="Gene3D" id="3.40.50.1820">
    <property type="entry name" value="alpha/beta hydrolase"/>
    <property type="match status" value="1"/>
</dbReference>
<reference evidence="2 3" key="1">
    <citation type="submission" date="2016-06" db="EMBL/GenBank/DDBJ databases">
        <title>Genome sequencing of Cryobacterium arcticum PAMC 27867.</title>
        <authorList>
            <person name="Lee J."/>
            <person name="Kim O.-S."/>
        </authorList>
    </citation>
    <scope>NUCLEOTIDE SEQUENCE [LARGE SCALE GENOMIC DNA]</scope>
    <source>
        <strain evidence="2 3">PAMC 27867</strain>
    </source>
</reference>
<accession>A0A1B1BF15</accession>
<dbReference type="PANTHER" id="PTHR11614">
    <property type="entry name" value="PHOSPHOLIPASE-RELATED"/>
    <property type="match status" value="1"/>
</dbReference>
<evidence type="ECO:0000259" key="1">
    <source>
        <dbReference type="Pfam" id="PF12146"/>
    </source>
</evidence>
<gene>
    <name evidence="2" type="ORF">PA27867_0173</name>
</gene>
<sequence>MPTFIDEYGVPIVYYAWPVDHPRAIVQLVHGVGEHALRYREVARALNLAGYTVYADDHRGHGQTGMRQHGGNAEMLGRLGPGGLRAAVAAVHGFSDEIRRLTLEQAEPGEPALPLVLVGHSWGSFMAQMLVNQHPDDYQAVVLTGTAYRWPGYLDSGDLNRKHKHLGSTGAEWLSRDPAVAAAFVADPLTTSVPLARLFGLRDAARILGRPARGLPAGLPLLIQVGGDDPVGGERSAQKLAQVYRRRSGLTDVRVIVYPGARHEVFNETNRDEVLADLVSWLNTYLPEPAGTAPTDD</sequence>
<dbReference type="Proteomes" id="UP000092582">
    <property type="component" value="Chromosome 1"/>
</dbReference>
<protein>
    <submittedName>
        <fullName evidence="2">Lysophospholipase</fullName>
    </submittedName>
</protein>
<dbReference type="SUPFAM" id="SSF53474">
    <property type="entry name" value="alpha/beta-Hydrolases"/>
    <property type="match status" value="1"/>
</dbReference>